<dbReference type="PANTHER" id="PTHR46148:SF52">
    <property type="entry name" value="OS04G0603800 PROTEIN"/>
    <property type="match status" value="1"/>
</dbReference>
<dbReference type="InterPro" id="IPR036397">
    <property type="entry name" value="RNaseH_sf"/>
</dbReference>
<dbReference type="Gene3D" id="3.30.420.10">
    <property type="entry name" value="Ribonuclease H-like superfamily/Ribonuclease H"/>
    <property type="match status" value="1"/>
</dbReference>
<dbReference type="InterPro" id="IPR016197">
    <property type="entry name" value="Chromo-like_dom_sf"/>
</dbReference>
<evidence type="ECO:0000259" key="2">
    <source>
        <dbReference type="Pfam" id="PF24626"/>
    </source>
</evidence>
<evidence type="ECO:0000313" key="3">
    <source>
        <dbReference type="EMBL" id="GAT46944.1"/>
    </source>
</evidence>
<name>A0ABQ0L905_MYCCL</name>
<accession>A0ABQ0L905</accession>
<reference evidence="3" key="1">
    <citation type="submission" date="2014-09" db="EMBL/GenBank/DDBJ databases">
        <title>Genome sequence of the luminous mushroom Mycena chlorophos for searching fungal bioluminescence genes.</title>
        <authorList>
            <person name="Tanaka Y."/>
            <person name="Kasuga D."/>
            <person name="Oba Y."/>
            <person name="Hase S."/>
            <person name="Sato K."/>
            <person name="Oba Y."/>
            <person name="Sakakibara Y."/>
        </authorList>
    </citation>
    <scope>NUCLEOTIDE SEQUENCE</scope>
</reference>
<sequence>MLRSCISPNQKDWVIKLPAIEFALNSARSETTGFSPFYLNNGMNPPPMIWDAKSDYPGVRVFAQRIKEGILAAHDSIIEARVKQTKQANKHRKPAPFAMGDLVYLSTKNLAIPKQRSRKLVPKFVGPYKILEDYRNGTFKLDLPSDLKRRGNHPAFHSSLLRIHIPNDDRRFPGRQIPQLTGIGDGEEEWAVEKIVSHSGKGASAKFEVQWKSGDTSWFPFEQVSHLSALASYLEAYGAASISQLPVGRGNAPDETEIFLGAAFINPGPSDGERSYTSTMQAWHDQGFDLTCGGFVTAEIGEQCFHYAFKLAHGNADGNLPGPLEDYNEWTRRLTMRYGLERDQIPESRGKWDCGAPPVHTQELLKSWKDKEEAEANAAAAKAAAEAAPPPVVEQPIIIHNNNTNHSQNKNHWRPRHYNNFPKRDYAAYLGQTADEATRMAMVDNIAMSQFSLGFMVEEGMRAMKYQKKRGRGGRNNNNNGNGNQQQ</sequence>
<dbReference type="PANTHER" id="PTHR46148">
    <property type="entry name" value="CHROMO DOMAIN-CONTAINING PROTEIN"/>
    <property type="match status" value="1"/>
</dbReference>
<dbReference type="Pfam" id="PF24626">
    <property type="entry name" value="SH3_Tf2-1"/>
    <property type="match status" value="1"/>
</dbReference>
<feature type="non-terminal residue" evidence="3">
    <location>
        <position position="487"/>
    </location>
</feature>
<feature type="region of interest" description="Disordered" evidence="1">
    <location>
        <begin position="467"/>
        <end position="487"/>
    </location>
</feature>
<feature type="domain" description="Tf2-1-like SH3-like" evidence="2">
    <location>
        <begin position="100"/>
        <end position="162"/>
    </location>
</feature>
<evidence type="ECO:0000313" key="4">
    <source>
        <dbReference type="Proteomes" id="UP000815677"/>
    </source>
</evidence>
<gene>
    <name evidence="3" type="ORF">MCHLO_04437</name>
</gene>
<organism evidence="3 4">
    <name type="scientific">Mycena chlorophos</name>
    <name type="common">Agaric fungus</name>
    <name type="synonym">Agaricus chlorophos</name>
    <dbReference type="NCBI Taxonomy" id="658473"/>
    <lineage>
        <taxon>Eukaryota</taxon>
        <taxon>Fungi</taxon>
        <taxon>Dikarya</taxon>
        <taxon>Basidiomycota</taxon>
        <taxon>Agaricomycotina</taxon>
        <taxon>Agaricomycetes</taxon>
        <taxon>Agaricomycetidae</taxon>
        <taxon>Agaricales</taxon>
        <taxon>Marasmiineae</taxon>
        <taxon>Mycenaceae</taxon>
        <taxon>Mycena</taxon>
    </lineage>
</organism>
<dbReference type="InterPro" id="IPR056924">
    <property type="entry name" value="SH3_Tf2-1"/>
</dbReference>
<dbReference type="EMBL" id="DF842954">
    <property type="protein sequence ID" value="GAT46944.1"/>
    <property type="molecule type" value="Genomic_DNA"/>
</dbReference>
<proteinExistence type="predicted"/>
<keyword evidence="4" id="KW-1185">Reference proteome</keyword>
<evidence type="ECO:0000256" key="1">
    <source>
        <dbReference type="SAM" id="MobiDB-lite"/>
    </source>
</evidence>
<feature type="compositionally biased region" description="Low complexity" evidence="1">
    <location>
        <begin position="475"/>
        <end position="487"/>
    </location>
</feature>
<protein>
    <recommendedName>
        <fullName evidence="2">Tf2-1-like SH3-like domain-containing protein</fullName>
    </recommendedName>
</protein>
<dbReference type="Gene3D" id="2.40.50.40">
    <property type="match status" value="1"/>
</dbReference>
<dbReference type="Proteomes" id="UP000815677">
    <property type="component" value="Unassembled WGS sequence"/>
</dbReference>
<dbReference type="SUPFAM" id="SSF54160">
    <property type="entry name" value="Chromo domain-like"/>
    <property type="match status" value="1"/>
</dbReference>